<evidence type="ECO:0000256" key="19">
    <source>
        <dbReference type="ARBA" id="ARBA00047853"/>
    </source>
</evidence>
<accession>A0A7H8NCW3</accession>
<dbReference type="Pfam" id="PF19298">
    <property type="entry name" value="KshA_C"/>
    <property type="match status" value="1"/>
</dbReference>
<feature type="region of interest" description="Disordered" evidence="21">
    <location>
        <begin position="1"/>
        <end position="27"/>
    </location>
</feature>
<evidence type="ECO:0000256" key="12">
    <source>
        <dbReference type="ARBA" id="ARBA00023136"/>
    </source>
</evidence>
<evidence type="ECO:0000256" key="10">
    <source>
        <dbReference type="ARBA" id="ARBA00023004"/>
    </source>
</evidence>
<dbReference type="GO" id="GO:0004497">
    <property type="term" value="F:monooxygenase activity"/>
    <property type="evidence" value="ECO:0007669"/>
    <property type="project" value="UniProtKB-ARBA"/>
</dbReference>
<keyword evidence="7" id="KW-0442">Lipid degradation</keyword>
<dbReference type="EC" id="1.14.19.21" evidence="16"/>
<keyword evidence="10" id="KW-0408">Iron</keyword>
<keyword evidence="12" id="KW-0472">Membrane</keyword>
<keyword evidence="6" id="KW-0479">Metal-binding</keyword>
<dbReference type="InterPro" id="IPR036922">
    <property type="entry name" value="Rieske_2Fe-2S_sf"/>
</dbReference>
<evidence type="ECO:0000259" key="22">
    <source>
        <dbReference type="PROSITE" id="PS51296"/>
    </source>
</evidence>
<organism evidence="23 24">
    <name type="scientific">Streptomyces buecherae</name>
    <dbReference type="NCBI Taxonomy" id="2763006"/>
    <lineage>
        <taxon>Bacteria</taxon>
        <taxon>Bacillati</taxon>
        <taxon>Actinomycetota</taxon>
        <taxon>Actinomycetes</taxon>
        <taxon>Kitasatosporales</taxon>
        <taxon>Streptomycetaceae</taxon>
        <taxon>Streptomyces</taxon>
    </lineage>
</organism>
<keyword evidence="13" id="KW-0443">Lipid metabolism</keyword>
<dbReference type="SUPFAM" id="SSF50022">
    <property type="entry name" value="ISP domain"/>
    <property type="match status" value="1"/>
</dbReference>
<evidence type="ECO:0000256" key="13">
    <source>
        <dbReference type="ARBA" id="ARBA00023221"/>
    </source>
</evidence>
<dbReference type="GO" id="GO:0008203">
    <property type="term" value="P:cholesterol metabolic process"/>
    <property type="evidence" value="ECO:0007669"/>
    <property type="project" value="InterPro"/>
</dbReference>
<evidence type="ECO:0000256" key="20">
    <source>
        <dbReference type="ARBA" id="ARBA00049548"/>
    </source>
</evidence>
<dbReference type="RefSeq" id="WP_176163980.1">
    <property type="nucleotide sequence ID" value="NZ_CP054929.1"/>
</dbReference>
<keyword evidence="8" id="KW-1133">Transmembrane helix</keyword>
<dbReference type="SUPFAM" id="SSF55961">
    <property type="entry name" value="Bet v1-like"/>
    <property type="match status" value="1"/>
</dbReference>
<dbReference type="GO" id="GO:0016020">
    <property type="term" value="C:membrane"/>
    <property type="evidence" value="ECO:0007669"/>
    <property type="project" value="UniProtKB-SubCell"/>
</dbReference>
<comment type="cofactor">
    <cofactor evidence="1">
        <name>Fe cation</name>
        <dbReference type="ChEBI" id="CHEBI:24875"/>
    </cofactor>
</comment>
<dbReference type="InterPro" id="IPR045605">
    <property type="entry name" value="KshA-like_C"/>
</dbReference>
<evidence type="ECO:0000256" key="7">
    <source>
        <dbReference type="ARBA" id="ARBA00022963"/>
    </source>
</evidence>
<evidence type="ECO:0000256" key="2">
    <source>
        <dbReference type="ARBA" id="ARBA00004370"/>
    </source>
</evidence>
<evidence type="ECO:0000313" key="24">
    <source>
        <dbReference type="Proteomes" id="UP000509303"/>
    </source>
</evidence>
<evidence type="ECO:0000256" key="9">
    <source>
        <dbReference type="ARBA" id="ARBA00023002"/>
    </source>
</evidence>
<reference evidence="23 24" key="1">
    <citation type="submission" date="2020-06" db="EMBL/GenBank/DDBJ databases">
        <title>Genome mining for natural products.</title>
        <authorList>
            <person name="Zhang B."/>
            <person name="Shi J."/>
            <person name="Ge H."/>
        </authorList>
    </citation>
    <scope>NUCLEOTIDE SEQUENCE [LARGE SCALE GENOMIC DNA]</scope>
    <source>
        <strain evidence="23 24">NA00687</strain>
    </source>
</reference>
<dbReference type="Gene3D" id="2.102.10.10">
    <property type="entry name" value="Rieske [2Fe-2S] iron-sulphur domain"/>
    <property type="match status" value="1"/>
</dbReference>
<dbReference type="GO" id="GO:0051537">
    <property type="term" value="F:2 iron, 2 sulfur cluster binding"/>
    <property type="evidence" value="ECO:0007669"/>
    <property type="project" value="UniProtKB-KW"/>
</dbReference>
<comment type="pathway">
    <text evidence="3">Hormone biosynthesis.</text>
</comment>
<evidence type="ECO:0000256" key="16">
    <source>
        <dbReference type="ARBA" id="ARBA00026095"/>
    </source>
</evidence>
<keyword evidence="4" id="KW-0812">Transmembrane</keyword>
<dbReference type="InterPro" id="IPR017941">
    <property type="entry name" value="Rieske_2Fe-2S"/>
</dbReference>
<keyword evidence="9" id="KW-0560">Oxidoreductase</keyword>
<keyword evidence="24" id="KW-1185">Reference proteome</keyword>
<gene>
    <name evidence="23" type="ORF">HUT08_25120</name>
</gene>
<evidence type="ECO:0000313" key="23">
    <source>
        <dbReference type="EMBL" id="QKW52275.1"/>
    </source>
</evidence>
<dbReference type="GO" id="GO:0170056">
    <property type="term" value="F:cholesterol 7-desaturase [NAD(P)H] activity"/>
    <property type="evidence" value="ECO:0007669"/>
    <property type="project" value="UniProtKB-EC"/>
</dbReference>
<evidence type="ECO:0000256" key="6">
    <source>
        <dbReference type="ARBA" id="ARBA00022723"/>
    </source>
</evidence>
<dbReference type="PANTHER" id="PTHR21266:SF32">
    <property type="entry name" value="CHOLESTEROL 7-DESATURASE NVD"/>
    <property type="match status" value="1"/>
</dbReference>
<dbReference type="PANTHER" id="PTHR21266">
    <property type="entry name" value="IRON-SULFUR DOMAIN CONTAINING PROTEIN"/>
    <property type="match status" value="1"/>
</dbReference>
<evidence type="ECO:0000256" key="5">
    <source>
        <dbReference type="ARBA" id="ARBA00022714"/>
    </source>
</evidence>
<dbReference type="InterPro" id="IPR050584">
    <property type="entry name" value="Cholesterol_7-desaturase"/>
</dbReference>
<evidence type="ECO:0000256" key="4">
    <source>
        <dbReference type="ARBA" id="ARBA00022692"/>
    </source>
</evidence>
<keyword evidence="5" id="KW-0001">2Fe-2S</keyword>
<evidence type="ECO:0000256" key="21">
    <source>
        <dbReference type="SAM" id="MobiDB-lite"/>
    </source>
</evidence>
<evidence type="ECO:0000256" key="17">
    <source>
        <dbReference type="ARBA" id="ARBA00030944"/>
    </source>
</evidence>
<dbReference type="CDD" id="cd03469">
    <property type="entry name" value="Rieske_RO_Alpha_N"/>
    <property type="match status" value="1"/>
</dbReference>
<evidence type="ECO:0000256" key="3">
    <source>
        <dbReference type="ARBA" id="ARBA00004972"/>
    </source>
</evidence>
<dbReference type="AlphaFoldDB" id="A0A7H8NCW3"/>
<sequence>MQDLGPGRSTPPNAPHGPPGVAAAPAASPHVSLPPYPDGWFLMAASDEVKPGRVISRRLADEDVVLYRTAGGRLRAVRPYCPHLGAHLGHGGTVRGENLVCPFHHFQFDPEGVCVRTGYGTAPPRARLGRLEHREIDGLVFVWRHARGLPPSWEVEAPPAADFPAPHRRVRTLAAHPQDFMENAIDFGHFAALHRLVVDITDPPRFEGARMETAYRLGRAAGQRNGMYSFGPSVRTVVQGLGVMYGEAEKYGFRLRIWFCVTPVDPRHVRMCLTAAVRHTRPSRTGAARVVAALLPRAVTYASGLETDKDVPVWKHMAHLERPRLVEGDGPITRFRRWARQFYSEPL</sequence>
<dbReference type="PROSITE" id="PS51296">
    <property type="entry name" value="RIESKE"/>
    <property type="match status" value="1"/>
</dbReference>
<evidence type="ECO:0000256" key="8">
    <source>
        <dbReference type="ARBA" id="ARBA00022989"/>
    </source>
</evidence>
<feature type="domain" description="Rieske" evidence="22">
    <location>
        <begin position="41"/>
        <end position="142"/>
    </location>
</feature>
<dbReference type="Gene3D" id="3.90.380.10">
    <property type="entry name" value="Naphthalene 1,2-dioxygenase Alpha Subunit, Chain A, domain 1"/>
    <property type="match status" value="1"/>
</dbReference>
<comment type="subcellular location">
    <subcellularLocation>
        <location evidence="2">Membrane</location>
    </subcellularLocation>
</comment>
<evidence type="ECO:0000256" key="14">
    <source>
        <dbReference type="ARBA" id="ARBA00025712"/>
    </source>
</evidence>
<protein>
    <recommendedName>
        <fullName evidence="16">cholesterol 7-desaturase</fullName>
        <ecNumber evidence="16">1.14.19.21</ecNumber>
    </recommendedName>
    <alternativeName>
        <fullName evidence="17">Rieske-type oxygenase</fullName>
    </alternativeName>
</protein>
<dbReference type="GO" id="GO:0005737">
    <property type="term" value="C:cytoplasm"/>
    <property type="evidence" value="ECO:0007669"/>
    <property type="project" value="TreeGrafter"/>
</dbReference>
<comment type="catalytic activity">
    <reaction evidence="20">
        <text>cholesterol + NADPH + O2 + H(+) = 7-dehydrocholesterol + NADP(+) + 2 H2O</text>
        <dbReference type="Rhea" id="RHEA:45024"/>
        <dbReference type="ChEBI" id="CHEBI:15377"/>
        <dbReference type="ChEBI" id="CHEBI:15378"/>
        <dbReference type="ChEBI" id="CHEBI:15379"/>
        <dbReference type="ChEBI" id="CHEBI:16113"/>
        <dbReference type="ChEBI" id="CHEBI:17759"/>
        <dbReference type="ChEBI" id="CHEBI:57783"/>
        <dbReference type="ChEBI" id="CHEBI:58349"/>
        <dbReference type="EC" id="1.14.19.21"/>
    </reaction>
    <physiologicalReaction direction="left-to-right" evidence="20">
        <dbReference type="Rhea" id="RHEA:45025"/>
    </physiologicalReaction>
</comment>
<comment type="similarity">
    <text evidence="15">Belongs to the cholesterol 7-desaturase family.</text>
</comment>
<comment type="subunit">
    <text evidence="18">Homotrimer. The two-component system 3-ketosteroid-9-alpha-monooxygenase is composed of an oxygenase component KshA and a reductase component KshB.</text>
</comment>
<dbReference type="Proteomes" id="UP000509303">
    <property type="component" value="Chromosome"/>
</dbReference>
<comment type="catalytic activity">
    <reaction evidence="19">
        <text>cholesterol + NADH + O2 + H(+) = 7-dehydrocholesterol + NAD(+) + 2 H2O</text>
        <dbReference type="Rhea" id="RHEA:51644"/>
        <dbReference type="ChEBI" id="CHEBI:15377"/>
        <dbReference type="ChEBI" id="CHEBI:15378"/>
        <dbReference type="ChEBI" id="CHEBI:15379"/>
        <dbReference type="ChEBI" id="CHEBI:16113"/>
        <dbReference type="ChEBI" id="CHEBI:17759"/>
        <dbReference type="ChEBI" id="CHEBI:57540"/>
        <dbReference type="ChEBI" id="CHEBI:57945"/>
        <dbReference type="EC" id="1.14.19.21"/>
    </reaction>
    <physiologicalReaction direction="left-to-right" evidence="19">
        <dbReference type="Rhea" id="RHEA:51645"/>
    </physiologicalReaction>
</comment>
<dbReference type="GO" id="GO:0046872">
    <property type="term" value="F:metal ion binding"/>
    <property type="evidence" value="ECO:0007669"/>
    <property type="project" value="UniProtKB-KW"/>
</dbReference>
<dbReference type="GO" id="GO:0016042">
    <property type="term" value="P:lipid catabolic process"/>
    <property type="evidence" value="ECO:0007669"/>
    <property type="project" value="UniProtKB-KW"/>
</dbReference>
<keyword evidence="11" id="KW-0411">Iron-sulfur</keyword>
<evidence type="ECO:0000256" key="1">
    <source>
        <dbReference type="ARBA" id="ARBA00001962"/>
    </source>
</evidence>
<evidence type="ECO:0000256" key="18">
    <source>
        <dbReference type="ARBA" id="ARBA00046982"/>
    </source>
</evidence>
<proteinExistence type="inferred from homology"/>
<name>A0A7H8NCW3_9ACTN</name>
<keyword evidence="13" id="KW-0753">Steroid metabolism</keyword>
<dbReference type="Pfam" id="PF00355">
    <property type="entry name" value="Rieske"/>
    <property type="match status" value="1"/>
</dbReference>
<evidence type="ECO:0000256" key="15">
    <source>
        <dbReference type="ARBA" id="ARBA00025729"/>
    </source>
</evidence>
<dbReference type="EMBL" id="CP054929">
    <property type="protein sequence ID" value="QKW52275.1"/>
    <property type="molecule type" value="Genomic_DNA"/>
</dbReference>
<comment type="pathway">
    <text evidence="14">Steroid hormone biosynthesis; dafachronic acid biosynthesis.</text>
</comment>
<evidence type="ECO:0000256" key="11">
    <source>
        <dbReference type="ARBA" id="ARBA00023014"/>
    </source>
</evidence>